<evidence type="ECO:0000313" key="3">
    <source>
        <dbReference type="EMBL" id="PDQ22707.1"/>
    </source>
</evidence>
<accession>A0A2A6FL55</accession>
<sequence length="154" mass="17160">MINQNWWFTTLLTKQFKYCPPLNRSIKCDVLIVGGGMSGISAAVGFLQRGFSVVLIEKNIVGGSSSGRSAGFLTPDSELELHQLVRRYGIDAAREIWEMPCRGIDRIVQAIRKNGAPLAYSRSPRRRSMQPEQLPIKGRGANMCSYGIQNSRRS</sequence>
<dbReference type="GO" id="GO:0016491">
    <property type="term" value="F:oxidoreductase activity"/>
    <property type="evidence" value="ECO:0007669"/>
    <property type="project" value="UniProtKB-KW"/>
</dbReference>
<feature type="domain" description="FAD dependent oxidoreductase" evidence="2">
    <location>
        <begin position="29"/>
        <end position="117"/>
    </location>
</feature>
<keyword evidence="1" id="KW-0560">Oxidoreductase</keyword>
<dbReference type="Gene3D" id="3.50.50.60">
    <property type="entry name" value="FAD/NAD(P)-binding domain"/>
    <property type="match status" value="1"/>
</dbReference>
<evidence type="ECO:0000256" key="1">
    <source>
        <dbReference type="ARBA" id="ARBA00023002"/>
    </source>
</evidence>
<dbReference type="SUPFAM" id="SSF51905">
    <property type="entry name" value="FAD/NAD(P)-binding domain"/>
    <property type="match status" value="1"/>
</dbReference>
<dbReference type="RefSeq" id="WP_097571724.1">
    <property type="nucleotide sequence ID" value="NZ_NWQG01000010.1"/>
</dbReference>
<gene>
    <name evidence="3" type="ORF">CN311_01800</name>
</gene>
<dbReference type="EMBL" id="NWQG01000010">
    <property type="protein sequence ID" value="PDQ22707.1"/>
    <property type="molecule type" value="Genomic_DNA"/>
</dbReference>
<protein>
    <recommendedName>
        <fullName evidence="2">FAD dependent oxidoreductase domain-containing protein</fullName>
    </recommendedName>
</protein>
<dbReference type="InterPro" id="IPR006076">
    <property type="entry name" value="FAD-dep_OxRdtase"/>
</dbReference>
<dbReference type="Pfam" id="PF01266">
    <property type="entry name" value="DAO"/>
    <property type="match status" value="1"/>
</dbReference>
<dbReference type="InterPro" id="IPR036188">
    <property type="entry name" value="FAD/NAD-bd_sf"/>
</dbReference>
<dbReference type="AlphaFoldDB" id="A0A2A6FL55"/>
<dbReference type="Proteomes" id="UP000219182">
    <property type="component" value="Unassembled WGS sequence"/>
</dbReference>
<proteinExistence type="predicted"/>
<comment type="caution">
    <text evidence="3">The sequence shown here is derived from an EMBL/GenBank/DDBJ whole genome shotgun (WGS) entry which is preliminary data.</text>
</comment>
<reference evidence="3 4" key="1">
    <citation type="submission" date="2017-09" db="EMBL/GenBank/DDBJ databases">
        <title>Mesorhizobum sanjuanii sp. nov. isolated from nodules of Lotus tenuis in saline-alkaline lowlands of Flooding Pampa.</title>
        <authorList>
            <person name="Sannazzaro A.I."/>
            <person name="Torres Tejerizo G.A."/>
            <person name="Fontana F."/>
            <person name="Cumpa Velazquez L.M."/>
            <person name="Hansen L."/>
            <person name="Pistorio M."/>
            <person name="Estrella M.J."/>
        </authorList>
    </citation>
    <scope>NUCLEOTIDE SEQUENCE [LARGE SCALE GENOMIC DNA]</scope>
    <source>
        <strain evidence="3 4">BSA136</strain>
    </source>
</reference>
<name>A0A2A6FL55_9HYPH</name>
<organism evidence="3 4">
    <name type="scientific">Mesorhizobium sanjuanii</name>
    <dbReference type="NCBI Taxonomy" id="2037900"/>
    <lineage>
        <taxon>Bacteria</taxon>
        <taxon>Pseudomonadati</taxon>
        <taxon>Pseudomonadota</taxon>
        <taxon>Alphaproteobacteria</taxon>
        <taxon>Hyphomicrobiales</taxon>
        <taxon>Phyllobacteriaceae</taxon>
        <taxon>Mesorhizobium</taxon>
    </lineage>
</organism>
<evidence type="ECO:0000259" key="2">
    <source>
        <dbReference type="Pfam" id="PF01266"/>
    </source>
</evidence>
<keyword evidence="4" id="KW-1185">Reference proteome</keyword>
<evidence type="ECO:0000313" key="4">
    <source>
        <dbReference type="Proteomes" id="UP000219182"/>
    </source>
</evidence>